<dbReference type="InterPro" id="IPR011013">
    <property type="entry name" value="Gal_mutarotase_sf_dom"/>
</dbReference>
<evidence type="ECO:0000256" key="3">
    <source>
        <dbReference type="ARBA" id="ARBA00022801"/>
    </source>
</evidence>
<dbReference type="Gene3D" id="3.20.110.10">
    <property type="entry name" value="Glycoside hydrolase 38, N terminal domain"/>
    <property type="match status" value="1"/>
</dbReference>
<dbReference type="SUPFAM" id="SSF88688">
    <property type="entry name" value="Families 57/38 glycoside transferase middle domain"/>
    <property type="match status" value="1"/>
</dbReference>
<proteinExistence type="inferred from homology"/>
<accession>A0ABV4U3E6</accession>
<dbReference type="Pfam" id="PF22907">
    <property type="entry name" value="Ams1-like_1st"/>
    <property type="match status" value="1"/>
</dbReference>
<dbReference type="Pfam" id="PF07748">
    <property type="entry name" value="Glyco_hydro_38C"/>
    <property type="match status" value="1"/>
</dbReference>
<dbReference type="InterPro" id="IPR011330">
    <property type="entry name" value="Glyco_hydro/deAcase_b/a-brl"/>
</dbReference>
<dbReference type="RefSeq" id="WP_425345042.1">
    <property type="nucleotide sequence ID" value="NZ_JBGUBD010000004.1"/>
</dbReference>
<dbReference type="PANTHER" id="PTHR46017:SF1">
    <property type="entry name" value="ALPHA-MANNOSIDASE 2C1"/>
    <property type="match status" value="1"/>
</dbReference>
<keyword evidence="2" id="KW-0479">Metal-binding</keyword>
<dbReference type="EMBL" id="JBGUBD010000004">
    <property type="protein sequence ID" value="MFA9478115.1"/>
    <property type="molecule type" value="Genomic_DNA"/>
</dbReference>
<reference evidence="6 7" key="1">
    <citation type="submission" date="2024-08" db="EMBL/GenBank/DDBJ databases">
        <title>Whole-genome sequencing of halo(alkali)philic microorganisms from hypersaline lakes.</title>
        <authorList>
            <person name="Sorokin D.Y."/>
            <person name="Merkel A.Y."/>
            <person name="Messina E."/>
            <person name="Yakimov M."/>
        </authorList>
    </citation>
    <scope>NUCLEOTIDE SEQUENCE [LARGE SCALE GENOMIC DNA]</scope>
    <source>
        <strain evidence="6 7">AB-hyl4</strain>
    </source>
</reference>
<dbReference type="Pfam" id="PF01074">
    <property type="entry name" value="Glyco_hydro_38N"/>
    <property type="match status" value="1"/>
</dbReference>
<dbReference type="Gene3D" id="1.20.1270.50">
    <property type="entry name" value="Glycoside hydrolase family 38, central domain"/>
    <property type="match status" value="1"/>
</dbReference>
<evidence type="ECO:0000256" key="2">
    <source>
        <dbReference type="ARBA" id="ARBA00022723"/>
    </source>
</evidence>
<dbReference type="InterPro" id="IPR011682">
    <property type="entry name" value="Glyco_hydro_38_C"/>
</dbReference>
<evidence type="ECO:0000313" key="7">
    <source>
        <dbReference type="Proteomes" id="UP001575105"/>
    </source>
</evidence>
<keyword evidence="4" id="KW-0326">Glycosidase</keyword>
<dbReference type="PANTHER" id="PTHR46017">
    <property type="entry name" value="ALPHA-MANNOSIDASE 2C1"/>
    <property type="match status" value="1"/>
</dbReference>
<dbReference type="Gene3D" id="2.60.40.2220">
    <property type="match status" value="1"/>
</dbReference>
<evidence type="ECO:0000256" key="4">
    <source>
        <dbReference type="ARBA" id="ARBA00023295"/>
    </source>
</evidence>
<dbReference type="SUPFAM" id="SSF74650">
    <property type="entry name" value="Galactose mutarotase-like"/>
    <property type="match status" value="1"/>
</dbReference>
<sequence length="1056" mass="119405">MIEYAPTIDQHQAERLLNDVLRPQVFTDLIPLNVAVHQCDSPIGYDAAISQDYRSVDLNFNWGPVWSTAWFRLRGEVPRTFANQDFRLLFDTGTEALCWWDGKPYQGVELHRQDVKLPASVRPGQSLEVFIEAACNHMLGIGPLYGDPGRIGDLARTQAGTLKQAHLACYHPHRAAMVNEFEMLLDLARSLPSDTSRARQLNRAIRQVCQAIRRDQFDVAIACARHIIGRMLDVAGEADRNTAHCIGHAHIDLAWLWPVRESKRKCARSFSTVLRYMERHPEYRFIQSQAQAYEWVREQYPDLFEQIKQRVATGQWEAGGAMWVEADCNVISGESLVRQILKGTRYWQQHFDVEQRYLWLPDVFGYSAALPQILKQSGLDAFFTQKISWNQFNKFPHHSFNWVGIDGTSIPAHFFPTDNYNSTNTPKELTHGDRNYKQAGSSPHFLQVFGYGDGGGGPTEPMIERIRRAPDTAGLPKTRFSRVDEFVDILVDDAPNLPEWVGELYLELHRGTYTTQARCKKFNRLGERLLQDVEFAQCLGGDTADERAELDRLWKLLLLNQFHDIIPGSSIQWVYDDALRDYKDILTSGNELLTRAMQRITPSDGAGEAATQADEAVLVLNSGSHDRDAVLCMPTDADSAGRSWQMNDGEHLTTQAVHDFDQRQQMLVQMRDVAPLSATLIAPSSKSAADHGTPPSRVRVDGLTLENELLKVRLNDEGQVTSLIHRPTGREAIKADEPANQLMLYEDFPADWDAWDIDIGYLGQGGPLDSPVECEIIEQGPVRVAIEFRRAIGKASECVQRVQVTAGLPYVEFHTQVNWRESHRLLRALHPVDIHADYATYEIQFGHVRRPNHFNTSWDYARFEVAAQRWMDLSETGFGVALLNDCKYGHSCHRHVMGLSLLRSPKSPDPEADMAVHEFRYALMPHDGFDAGAIVEAAEQLNQPLRVAPAQAPAQYFPQADTHQSPVASFAHLEGEHAPGVVIDTVKLAEDGDGIVLRLYEIRGGRGEANLVFDRPVSHVEETDLLERTTQTHEATGRVRLRFTPFQIRTVKVRLR</sequence>
<protein>
    <submittedName>
        <fullName evidence="6">Alpha-mannosidase</fullName>
    </submittedName>
</protein>
<dbReference type="InterPro" id="IPR027291">
    <property type="entry name" value="Glyco_hydro_38_N_sf"/>
</dbReference>
<comment type="caution">
    <text evidence="6">The sequence shown here is derived from an EMBL/GenBank/DDBJ whole genome shotgun (WGS) entry which is preliminary data.</text>
</comment>
<name>A0ABV4U3E6_9BACT</name>
<dbReference type="Pfam" id="PF09261">
    <property type="entry name" value="Alpha-mann_mid"/>
    <property type="match status" value="1"/>
</dbReference>
<dbReference type="InterPro" id="IPR028995">
    <property type="entry name" value="Glyco_hydro_57/38_cen_sf"/>
</dbReference>
<keyword evidence="3" id="KW-0378">Hydrolase</keyword>
<dbReference type="CDD" id="cd10789">
    <property type="entry name" value="GH38N_AMII_ER_cytosolic"/>
    <property type="match status" value="1"/>
</dbReference>
<dbReference type="InterPro" id="IPR015341">
    <property type="entry name" value="Glyco_hydro_38_cen"/>
</dbReference>
<dbReference type="SUPFAM" id="SSF88713">
    <property type="entry name" value="Glycoside hydrolase/deacetylase"/>
    <property type="match status" value="1"/>
</dbReference>
<gene>
    <name evidence="6" type="ORF">ACERK3_07365</name>
</gene>
<feature type="domain" description="Glycoside hydrolase family 38 central" evidence="5">
    <location>
        <begin position="507"/>
        <end position="582"/>
    </location>
</feature>
<dbReference type="InterPro" id="IPR041147">
    <property type="entry name" value="GH38_C"/>
</dbReference>
<evidence type="ECO:0000259" key="5">
    <source>
        <dbReference type="SMART" id="SM00872"/>
    </source>
</evidence>
<evidence type="ECO:0000256" key="1">
    <source>
        <dbReference type="ARBA" id="ARBA00009792"/>
    </source>
</evidence>
<comment type="similarity">
    <text evidence="1">Belongs to the glycosyl hydrolase 38 family.</text>
</comment>
<dbReference type="Gene3D" id="2.70.98.30">
    <property type="entry name" value="Golgi alpha-mannosidase II, domain 4"/>
    <property type="match status" value="1"/>
</dbReference>
<dbReference type="InterPro" id="IPR000602">
    <property type="entry name" value="Glyco_hydro_38_N"/>
</dbReference>
<dbReference type="InterPro" id="IPR037094">
    <property type="entry name" value="Glyco_hydro_38_cen_sf"/>
</dbReference>
<organism evidence="6 7">
    <name type="scientific">Natronomicrosphaera hydrolytica</name>
    <dbReference type="NCBI Taxonomy" id="3242702"/>
    <lineage>
        <taxon>Bacteria</taxon>
        <taxon>Pseudomonadati</taxon>
        <taxon>Planctomycetota</taxon>
        <taxon>Phycisphaerae</taxon>
        <taxon>Phycisphaerales</taxon>
        <taxon>Phycisphaeraceae</taxon>
        <taxon>Natronomicrosphaera</taxon>
    </lineage>
</organism>
<keyword evidence="7" id="KW-1185">Reference proteome</keyword>
<dbReference type="InterPro" id="IPR054723">
    <property type="entry name" value="Ams1-like_N"/>
</dbReference>
<dbReference type="Proteomes" id="UP001575105">
    <property type="component" value="Unassembled WGS sequence"/>
</dbReference>
<dbReference type="Pfam" id="PF17677">
    <property type="entry name" value="Glyco_hydro38C2"/>
    <property type="match status" value="1"/>
</dbReference>
<evidence type="ECO:0000313" key="6">
    <source>
        <dbReference type="EMBL" id="MFA9478115.1"/>
    </source>
</evidence>
<dbReference type="SMART" id="SM00872">
    <property type="entry name" value="Alpha-mann_mid"/>
    <property type="match status" value="1"/>
</dbReference>